<dbReference type="Proteomes" id="UP001231109">
    <property type="component" value="Unassembled WGS sequence"/>
</dbReference>
<feature type="transmembrane region" description="Helical" evidence="1">
    <location>
        <begin position="53"/>
        <end position="73"/>
    </location>
</feature>
<feature type="transmembrane region" description="Helical" evidence="1">
    <location>
        <begin position="80"/>
        <end position="103"/>
    </location>
</feature>
<organism evidence="2 3">
    <name type="scientific">Rheinheimera baltica</name>
    <dbReference type="NCBI Taxonomy" id="67576"/>
    <lineage>
        <taxon>Bacteria</taxon>
        <taxon>Pseudomonadati</taxon>
        <taxon>Pseudomonadota</taxon>
        <taxon>Gammaproteobacteria</taxon>
        <taxon>Chromatiales</taxon>
        <taxon>Chromatiaceae</taxon>
        <taxon>Rheinheimera</taxon>
    </lineage>
</organism>
<feature type="transmembrane region" description="Helical" evidence="1">
    <location>
        <begin position="21"/>
        <end position="41"/>
    </location>
</feature>
<evidence type="ECO:0000313" key="2">
    <source>
        <dbReference type="EMBL" id="MDP5138156.1"/>
    </source>
</evidence>
<sequence>MNKIKEELLATDLADWRKKGIFIAVIFLNVFPFFITYKASIPDLEATLWQLRHFVGIAAMQAIAQMSLAWYILKNKVPNYVIGSFIVIAMFFQLTYGMLVILLSSA</sequence>
<name>A0ABT9I455_9GAMM</name>
<evidence type="ECO:0000256" key="1">
    <source>
        <dbReference type="SAM" id="Phobius"/>
    </source>
</evidence>
<gene>
    <name evidence="2" type="ORF">ORJ04_19600</name>
</gene>
<keyword evidence="1" id="KW-0472">Membrane</keyword>
<reference evidence="2 3" key="1">
    <citation type="submission" date="2022-11" db="EMBL/GenBank/DDBJ databases">
        <title>Viruses from the air-sea interface of a natural surface slick.</title>
        <authorList>
            <person name="Rahlff J."/>
            <person name="Holmfeldt K."/>
        </authorList>
    </citation>
    <scope>NUCLEOTIDE SEQUENCE [LARGE SCALE GENOMIC DNA]</scope>
    <source>
        <strain evidence="2 3">SMS4</strain>
    </source>
</reference>
<comment type="caution">
    <text evidence="2">The sequence shown here is derived from an EMBL/GenBank/DDBJ whole genome shotgun (WGS) entry which is preliminary data.</text>
</comment>
<dbReference type="EMBL" id="JAPJDZ010000104">
    <property type="protein sequence ID" value="MDP5138156.1"/>
    <property type="molecule type" value="Genomic_DNA"/>
</dbReference>
<dbReference type="RefSeq" id="WP_305977319.1">
    <property type="nucleotide sequence ID" value="NZ_JAPJDZ010000104.1"/>
</dbReference>
<keyword evidence="3" id="KW-1185">Reference proteome</keyword>
<protein>
    <submittedName>
        <fullName evidence="2">Uncharacterized protein</fullName>
    </submittedName>
</protein>
<proteinExistence type="predicted"/>
<evidence type="ECO:0000313" key="3">
    <source>
        <dbReference type="Proteomes" id="UP001231109"/>
    </source>
</evidence>
<keyword evidence="1" id="KW-1133">Transmembrane helix</keyword>
<keyword evidence="1" id="KW-0812">Transmembrane</keyword>
<accession>A0ABT9I455</accession>